<dbReference type="RefSeq" id="WP_092467509.1">
    <property type="nucleotide sequence ID" value="NZ_FOOX01000001.1"/>
</dbReference>
<dbReference type="InterPro" id="IPR043129">
    <property type="entry name" value="ATPase_NBD"/>
</dbReference>
<dbReference type="PIRSF" id="PIRSF019169">
    <property type="entry name" value="PilM"/>
    <property type="match status" value="1"/>
</dbReference>
<proteinExistence type="predicted"/>
<organism evidence="1 2">
    <name type="scientific">Desulfotruncus arcticus DSM 17038</name>
    <dbReference type="NCBI Taxonomy" id="1121424"/>
    <lineage>
        <taxon>Bacteria</taxon>
        <taxon>Bacillati</taxon>
        <taxon>Bacillota</taxon>
        <taxon>Clostridia</taxon>
        <taxon>Eubacteriales</taxon>
        <taxon>Desulfallaceae</taxon>
        <taxon>Desulfotruncus</taxon>
    </lineage>
</organism>
<dbReference type="PANTHER" id="PTHR32432:SF3">
    <property type="entry name" value="ETHANOLAMINE UTILIZATION PROTEIN EUTJ"/>
    <property type="match status" value="1"/>
</dbReference>
<dbReference type="Pfam" id="PF11104">
    <property type="entry name" value="PilM_2"/>
    <property type="match status" value="1"/>
</dbReference>
<dbReference type="Gene3D" id="3.30.420.40">
    <property type="match status" value="2"/>
</dbReference>
<evidence type="ECO:0000313" key="2">
    <source>
        <dbReference type="Proteomes" id="UP000199337"/>
    </source>
</evidence>
<dbReference type="OrthoDB" id="9765023at2"/>
<dbReference type="Proteomes" id="UP000199337">
    <property type="component" value="Unassembled WGS sequence"/>
</dbReference>
<dbReference type="AlphaFoldDB" id="A0A1I2MPL4"/>
<name>A0A1I2MPL4_9FIRM</name>
<dbReference type="NCBIfam" id="TIGR01175">
    <property type="entry name" value="pilM"/>
    <property type="match status" value="1"/>
</dbReference>
<sequence length="360" mass="39001">MKKILHKLLPRKIPCSALDIGVGETKFVSLAPSGEKPVIMFTARYPTPPGFWTEIISRKLTGGNLAEMIVQHDLGGTEIISTIGNDSVVTRHISLLKAAPKELAKAVINEAQKVMPYDTDELVVRHIMLEERAAGNQNKVEILFAALPLSLSYQYHALLKHCGLALVALDLPAIALWRLFKNELAQSEAITAIMDIGETRTCLVIAKGQQLQYTRTMPVGGALLTGSMADGFGMSIEQARAMKEEQGIILDKGSLAGAEATALQIDLSLRDGLGQMIKEIRRSLEFYAARDYAAPVRQVFLAGGTSKLKGFEQFIGEALDLPAKVVQPSSILFNASGELGYDPAMAVAYGLALREMPPDV</sequence>
<dbReference type="SUPFAM" id="SSF53067">
    <property type="entry name" value="Actin-like ATPase domain"/>
    <property type="match status" value="1"/>
</dbReference>
<dbReference type="PANTHER" id="PTHR32432">
    <property type="entry name" value="CELL DIVISION PROTEIN FTSA-RELATED"/>
    <property type="match status" value="1"/>
</dbReference>
<reference evidence="2" key="1">
    <citation type="submission" date="2016-10" db="EMBL/GenBank/DDBJ databases">
        <authorList>
            <person name="Varghese N."/>
            <person name="Submissions S."/>
        </authorList>
    </citation>
    <scope>NUCLEOTIDE SEQUENCE [LARGE SCALE GENOMIC DNA]</scope>
    <source>
        <strain evidence="2">DSM 17038</strain>
    </source>
</reference>
<dbReference type="CDD" id="cd24049">
    <property type="entry name" value="ASKHA_NBD_PilM"/>
    <property type="match status" value="1"/>
</dbReference>
<dbReference type="Gene3D" id="3.30.1490.300">
    <property type="match status" value="1"/>
</dbReference>
<evidence type="ECO:0000313" key="1">
    <source>
        <dbReference type="EMBL" id="SFF92639.1"/>
    </source>
</evidence>
<keyword evidence="2" id="KW-1185">Reference proteome</keyword>
<dbReference type="STRING" id="341036.SAMN05660649_00028"/>
<gene>
    <name evidence="1" type="ORF">SAMN05660649_00028</name>
</gene>
<dbReference type="EMBL" id="FOOX01000001">
    <property type="protein sequence ID" value="SFF92639.1"/>
    <property type="molecule type" value="Genomic_DNA"/>
</dbReference>
<accession>A0A1I2MPL4</accession>
<dbReference type="InterPro" id="IPR050696">
    <property type="entry name" value="FtsA/MreB"/>
</dbReference>
<protein>
    <submittedName>
        <fullName evidence="1">Type IV pilus assembly protein PilM</fullName>
    </submittedName>
</protein>
<dbReference type="InterPro" id="IPR005883">
    <property type="entry name" value="PilM"/>
</dbReference>